<sequence length="228" mass="25150">MNRREFLKLSGMGAMTVFFSGCGLSALTGQEKDASGMAAHEKGEISGGKAMKIVVITSSPHPHDESTSIYLADRFTKGATQAGHEVFTFDAANSETHPCRGCDQCHMDGPCIWKDDIENSLMPKMLEADLLVLTTPLYYFGMSAQLKTIIDRFYSRTGRLHGKKSILMATAYNRDDWTMAALVDHYDTLVRYMEWQDVGKVLGIGCGSRSLVEHSKFGDMAEQMGANL</sequence>
<dbReference type="EMBL" id="VUNL01000005">
    <property type="protein sequence ID" value="MSV24652.1"/>
    <property type="molecule type" value="Genomic_DNA"/>
</dbReference>
<proteinExistence type="predicted"/>
<dbReference type="PANTHER" id="PTHR43278">
    <property type="entry name" value="NAD(P)H-DEPENDENT FMN-CONTAINING OXIDOREDUCTASE YWQN-RELATED"/>
    <property type="match status" value="1"/>
</dbReference>
<dbReference type="InterPro" id="IPR005025">
    <property type="entry name" value="FMN_Rdtase-like_dom"/>
</dbReference>
<dbReference type="PANTHER" id="PTHR43278:SF1">
    <property type="entry name" value="IRON-SULFUR FLAVOPROTEIN MJ1083"/>
    <property type="match status" value="1"/>
</dbReference>
<evidence type="ECO:0000313" key="4">
    <source>
        <dbReference type="EMBL" id="MSV24652.1"/>
    </source>
</evidence>
<evidence type="ECO:0000313" key="5">
    <source>
        <dbReference type="Proteomes" id="UP000430222"/>
    </source>
</evidence>
<dbReference type="Gene3D" id="3.40.50.360">
    <property type="match status" value="1"/>
</dbReference>
<feature type="domain" description="NADPH-dependent FMN reductase-like" evidence="3">
    <location>
        <begin position="51"/>
        <end position="200"/>
    </location>
</feature>
<dbReference type="RefSeq" id="WP_154620423.1">
    <property type="nucleotide sequence ID" value="NZ_VUNL01000005.1"/>
</dbReference>
<comment type="caution">
    <text evidence="4">The sequence shown here is derived from an EMBL/GenBank/DDBJ whole genome shotgun (WGS) entry which is preliminary data.</text>
</comment>
<evidence type="ECO:0000256" key="1">
    <source>
        <dbReference type="ARBA" id="ARBA00022630"/>
    </source>
</evidence>
<dbReference type="AlphaFoldDB" id="A0A6I2UZJ2"/>
<dbReference type="Pfam" id="PF03358">
    <property type="entry name" value="FMN_red"/>
    <property type="match status" value="1"/>
</dbReference>
<dbReference type="PROSITE" id="PS51257">
    <property type="entry name" value="PROKAR_LIPOPROTEIN"/>
    <property type="match status" value="1"/>
</dbReference>
<reference evidence="4 5" key="1">
    <citation type="submission" date="2019-08" db="EMBL/GenBank/DDBJ databases">
        <title>In-depth cultivation of the pig gut microbiome towards novel bacterial diversity and tailored functional studies.</title>
        <authorList>
            <person name="Wylensek D."/>
            <person name="Hitch T.C.A."/>
            <person name="Clavel T."/>
        </authorList>
    </citation>
    <scope>NUCLEOTIDE SEQUENCE [LARGE SCALE GENOMIC DNA]</scope>
    <source>
        <strain evidence="5">WCA-380-WT-3B3</strain>
    </source>
</reference>
<dbReference type="Proteomes" id="UP000430222">
    <property type="component" value="Unassembled WGS sequence"/>
</dbReference>
<keyword evidence="1" id="KW-0285">Flavoprotein</keyword>
<dbReference type="GO" id="GO:0016491">
    <property type="term" value="F:oxidoreductase activity"/>
    <property type="evidence" value="ECO:0007669"/>
    <property type="project" value="InterPro"/>
</dbReference>
<name>A0A6I2UZJ2_9FIRM</name>
<dbReference type="InterPro" id="IPR051796">
    <property type="entry name" value="ISF_SsuE-like"/>
</dbReference>
<evidence type="ECO:0000256" key="2">
    <source>
        <dbReference type="ARBA" id="ARBA00022643"/>
    </source>
</evidence>
<evidence type="ECO:0000259" key="3">
    <source>
        <dbReference type="Pfam" id="PF03358"/>
    </source>
</evidence>
<accession>A0A6I2UZJ2</accession>
<keyword evidence="5" id="KW-1185">Reference proteome</keyword>
<keyword evidence="2" id="KW-0288">FMN</keyword>
<protein>
    <submittedName>
        <fullName evidence="4">Flavodoxin family protein</fullName>
    </submittedName>
</protein>
<dbReference type="InterPro" id="IPR029039">
    <property type="entry name" value="Flavoprotein-like_sf"/>
</dbReference>
<dbReference type="SUPFAM" id="SSF52218">
    <property type="entry name" value="Flavoproteins"/>
    <property type="match status" value="1"/>
</dbReference>
<gene>
    <name evidence="4" type="ORF">FYJ78_05535</name>
</gene>
<organism evidence="4 5">
    <name type="scientific">Selenomonas montiformis</name>
    <dbReference type="NCBI Taxonomy" id="2652285"/>
    <lineage>
        <taxon>Bacteria</taxon>
        <taxon>Bacillati</taxon>
        <taxon>Bacillota</taxon>
        <taxon>Negativicutes</taxon>
        <taxon>Selenomonadales</taxon>
        <taxon>Selenomonadaceae</taxon>
        <taxon>Selenomonas</taxon>
    </lineage>
</organism>